<keyword evidence="7" id="KW-0812">Transmembrane</keyword>
<dbReference type="PANTHER" id="PTHR32024:SF2">
    <property type="entry name" value="TRK SYSTEM POTASSIUM UPTAKE PROTEIN TRKG-RELATED"/>
    <property type="match status" value="1"/>
</dbReference>
<evidence type="ECO:0000256" key="3">
    <source>
        <dbReference type="ARBA" id="ARBA00022448"/>
    </source>
</evidence>
<name>A0A0K0XSW2_9GAMM</name>
<dbReference type="KEGG" id="wma:WM2015_323"/>
<dbReference type="Proteomes" id="UP000066624">
    <property type="component" value="Chromosome"/>
</dbReference>
<comment type="subcellular location">
    <subcellularLocation>
        <location evidence="1 12">Cell inner membrane</location>
        <topology evidence="1 12">Multi-pass membrane protein</topology>
    </subcellularLocation>
</comment>
<keyword evidence="9" id="KW-1133">Transmembrane helix</keyword>
<evidence type="ECO:0000256" key="7">
    <source>
        <dbReference type="ARBA" id="ARBA00022692"/>
    </source>
</evidence>
<evidence type="ECO:0000256" key="9">
    <source>
        <dbReference type="ARBA" id="ARBA00022989"/>
    </source>
</evidence>
<evidence type="ECO:0000256" key="10">
    <source>
        <dbReference type="ARBA" id="ARBA00023065"/>
    </source>
</evidence>
<dbReference type="InterPro" id="IPR003445">
    <property type="entry name" value="Cat_transpt"/>
</dbReference>
<accession>A0A0K0XSW2</accession>
<dbReference type="EMBL" id="CP012154">
    <property type="protein sequence ID" value="AKS40707.1"/>
    <property type="molecule type" value="Genomic_DNA"/>
</dbReference>
<evidence type="ECO:0000313" key="14">
    <source>
        <dbReference type="Proteomes" id="UP000066624"/>
    </source>
</evidence>
<dbReference type="OrthoDB" id="9810952at2"/>
<keyword evidence="6 12" id="KW-0633">Potassium transport</keyword>
<comment type="function">
    <text evidence="12">Low-affinity potassium transport system. Interacts with Trk system potassium uptake protein TrkA.</text>
</comment>
<evidence type="ECO:0000256" key="11">
    <source>
        <dbReference type="ARBA" id="ARBA00023136"/>
    </source>
</evidence>
<reference evidence="13 14" key="1">
    <citation type="submission" date="2015-07" db="EMBL/GenBank/DDBJ databases">
        <authorList>
            <person name="Noorani M."/>
        </authorList>
    </citation>
    <scope>NUCLEOTIDE SEQUENCE [LARGE SCALE GENOMIC DNA]</scope>
    <source>
        <strain evidence="13 14">KCTC 42284</strain>
    </source>
</reference>
<dbReference type="STRING" id="1579979.WM2015_323"/>
<protein>
    <recommendedName>
        <fullName evidence="12">Trk system potassium uptake protein</fullName>
    </recommendedName>
</protein>
<dbReference type="NCBIfam" id="TIGR00933">
    <property type="entry name" value="2a38"/>
    <property type="match status" value="1"/>
</dbReference>
<evidence type="ECO:0000256" key="8">
    <source>
        <dbReference type="ARBA" id="ARBA00022958"/>
    </source>
</evidence>
<keyword evidence="4 12" id="KW-1003">Cell membrane</keyword>
<dbReference type="PANTHER" id="PTHR32024">
    <property type="entry name" value="TRK SYSTEM POTASSIUM UPTAKE PROTEIN TRKG-RELATED"/>
    <property type="match status" value="1"/>
</dbReference>
<keyword evidence="10 12" id="KW-0406">Ion transport</keyword>
<dbReference type="Pfam" id="PF02386">
    <property type="entry name" value="TrkH"/>
    <property type="match status" value="1"/>
</dbReference>
<keyword evidence="8 12" id="KW-0630">Potassium</keyword>
<keyword evidence="11 12" id="KW-0472">Membrane</keyword>
<evidence type="ECO:0000256" key="1">
    <source>
        <dbReference type="ARBA" id="ARBA00004429"/>
    </source>
</evidence>
<sequence>MRHHLYAPVQRIVGVLLMFTSLGFFPPLLFAFFGQDGAATAFLVSLLGVAATGWMVYWPVRQANRDLRISDGFLVVVACWGAVCLAGSVPFILVLDASFADAVFESTSGITTTGATVFSGLDQMPISILWYRQQLQWMGGLGIIVLAVAILPMLRVGGMQVYKAEATGPVKESRLTPRVAETAKALWAIYIGLTAVCAAAFWAAGMSLFDAVAHSFSTISTAGFSTHDASIGHFDSALIDWLVVFFVFVASLNFALHYLALRRATAQVYLRDPELKLFAGLLVVISLLITVLLWQHDIHQSFWSALRYATFQAVSYTTTTGFATADVYLWPGTLPLLMILISGLGGCAGATTGGFKIIRVYLLTKQGLRELQRLIHPRAVVPLKFGGRTLNQEVANAVWGFVSLYILCIVILTLIVSGLEQDLVTAVSVVFSAMNNLGPALGEAGANWGPLGDATKWLMSFAMLLGRLEIFTILVLLTPSYWKH</sequence>
<dbReference type="InterPro" id="IPR004772">
    <property type="entry name" value="TrkH"/>
</dbReference>
<dbReference type="GO" id="GO:0005886">
    <property type="term" value="C:plasma membrane"/>
    <property type="evidence" value="ECO:0007669"/>
    <property type="project" value="UniProtKB-SubCell"/>
</dbReference>
<keyword evidence="5 12" id="KW-0997">Cell inner membrane</keyword>
<evidence type="ECO:0000256" key="2">
    <source>
        <dbReference type="ARBA" id="ARBA00009137"/>
    </source>
</evidence>
<dbReference type="PATRIC" id="fig|1579979.3.peg.327"/>
<dbReference type="AlphaFoldDB" id="A0A0K0XSW2"/>
<keyword evidence="14" id="KW-1185">Reference proteome</keyword>
<dbReference type="PIRSF" id="PIRSF006247">
    <property type="entry name" value="TrkH"/>
    <property type="match status" value="1"/>
</dbReference>
<evidence type="ECO:0000256" key="12">
    <source>
        <dbReference type="PIRNR" id="PIRNR006247"/>
    </source>
</evidence>
<proteinExistence type="inferred from homology"/>
<comment type="similarity">
    <text evidence="2 12">Belongs to the TrkH potassium transport family.</text>
</comment>
<dbReference type="GO" id="GO:0015379">
    <property type="term" value="F:potassium:chloride symporter activity"/>
    <property type="evidence" value="ECO:0007669"/>
    <property type="project" value="InterPro"/>
</dbReference>
<dbReference type="RefSeq" id="WP_049724396.1">
    <property type="nucleotide sequence ID" value="NZ_CP012154.1"/>
</dbReference>
<keyword evidence="3 12" id="KW-0813">Transport</keyword>
<evidence type="ECO:0000256" key="6">
    <source>
        <dbReference type="ARBA" id="ARBA00022538"/>
    </source>
</evidence>
<evidence type="ECO:0000313" key="13">
    <source>
        <dbReference type="EMBL" id="AKS40707.1"/>
    </source>
</evidence>
<organism evidence="13 14">
    <name type="scientific">Wenzhouxiangella marina</name>
    <dbReference type="NCBI Taxonomy" id="1579979"/>
    <lineage>
        <taxon>Bacteria</taxon>
        <taxon>Pseudomonadati</taxon>
        <taxon>Pseudomonadota</taxon>
        <taxon>Gammaproteobacteria</taxon>
        <taxon>Chromatiales</taxon>
        <taxon>Wenzhouxiangellaceae</taxon>
        <taxon>Wenzhouxiangella</taxon>
    </lineage>
</organism>
<evidence type="ECO:0000256" key="5">
    <source>
        <dbReference type="ARBA" id="ARBA00022519"/>
    </source>
</evidence>
<evidence type="ECO:0000256" key="4">
    <source>
        <dbReference type="ARBA" id="ARBA00022475"/>
    </source>
</evidence>
<gene>
    <name evidence="13" type="ORF">WM2015_323</name>
</gene>